<dbReference type="Pfam" id="PF13715">
    <property type="entry name" value="CarbopepD_reg_2"/>
    <property type="match status" value="1"/>
</dbReference>
<keyword evidence="2" id="KW-0121">Carboxypeptidase</keyword>
<comment type="caution">
    <text evidence="2">The sequence shown here is derived from an EMBL/GenBank/DDBJ whole genome shotgun (WGS) entry which is preliminary data.</text>
</comment>
<dbReference type="AlphaFoldDB" id="A0A6B2GZW7"/>
<keyword evidence="1" id="KW-0732">Signal</keyword>
<dbReference type="RefSeq" id="WP_162345458.1">
    <property type="nucleotide sequence ID" value="NZ_JAAEAA010000005.1"/>
</dbReference>
<name>A0A6B2GZW7_9BACT</name>
<sequence>MKSTLLKTLAFVLYSLSTYTSFAQTTTGQLAGTVQDSLNQKAVPFATIILKKHTDAGFVQVTVADDKGSFSFENLQQGLYFVHTNFLGYKKKQVDSLQVVGAGKTLQLRIALAEDTRLLIEVTVVGQRPFLKYF</sequence>
<dbReference type="Gene3D" id="2.60.40.1120">
    <property type="entry name" value="Carboxypeptidase-like, regulatory domain"/>
    <property type="match status" value="1"/>
</dbReference>
<dbReference type="GO" id="GO:0004180">
    <property type="term" value="F:carboxypeptidase activity"/>
    <property type="evidence" value="ECO:0007669"/>
    <property type="project" value="UniProtKB-KW"/>
</dbReference>
<feature type="chain" id="PRO_5025571218" evidence="1">
    <location>
        <begin position="24"/>
        <end position="134"/>
    </location>
</feature>
<dbReference type="SUPFAM" id="SSF49452">
    <property type="entry name" value="Starch-binding domain-like"/>
    <property type="match status" value="1"/>
</dbReference>
<dbReference type="EMBL" id="JAAEAA010000005">
    <property type="protein sequence ID" value="NDK55408.1"/>
    <property type="molecule type" value="Genomic_DNA"/>
</dbReference>
<dbReference type="InterPro" id="IPR013784">
    <property type="entry name" value="Carb-bd-like_fold"/>
</dbReference>
<evidence type="ECO:0000313" key="3">
    <source>
        <dbReference type="Proteomes" id="UP000478546"/>
    </source>
</evidence>
<gene>
    <name evidence="2" type="ORF">GWO68_05720</name>
</gene>
<organism evidence="2 3">
    <name type="scientific">Pontibacter fetidus</name>
    <dbReference type="NCBI Taxonomy" id="2700082"/>
    <lineage>
        <taxon>Bacteria</taxon>
        <taxon>Pseudomonadati</taxon>
        <taxon>Bacteroidota</taxon>
        <taxon>Cytophagia</taxon>
        <taxon>Cytophagales</taxon>
        <taxon>Hymenobacteraceae</taxon>
        <taxon>Pontibacter</taxon>
    </lineage>
</organism>
<keyword evidence="2" id="KW-0645">Protease</keyword>
<proteinExistence type="predicted"/>
<dbReference type="Proteomes" id="UP000478546">
    <property type="component" value="Unassembled WGS sequence"/>
</dbReference>
<keyword evidence="2" id="KW-0378">Hydrolase</keyword>
<feature type="signal peptide" evidence="1">
    <location>
        <begin position="1"/>
        <end position="23"/>
    </location>
</feature>
<accession>A0A6B2GZW7</accession>
<keyword evidence="3" id="KW-1185">Reference proteome</keyword>
<evidence type="ECO:0000256" key="1">
    <source>
        <dbReference type="SAM" id="SignalP"/>
    </source>
</evidence>
<evidence type="ECO:0000313" key="2">
    <source>
        <dbReference type="EMBL" id="NDK55408.1"/>
    </source>
</evidence>
<protein>
    <submittedName>
        <fullName evidence="2">Carboxypeptidase-like regulatory domain-containing protein</fullName>
    </submittedName>
</protein>
<dbReference type="GO" id="GO:0030246">
    <property type="term" value="F:carbohydrate binding"/>
    <property type="evidence" value="ECO:0007669"/>
    <property type="project" value="InterPro"/>
</dbReference>
<reference evidence="2 3" key="1">
    <citation type="submission" date="2020-01" db="EMBL/GenBank/DDBJ databases">
        <authorList>
            <person name="Kim M.K."/>
        </authorList>
    </citation>
    <scope>NUCLEOTIDE SEQUENCE [LARGE SCALE GENOMIC DNA]</scope>
    <source>
        <strain evidence="2 3">BT213</strain>
    </source>
</reference>